<dbReference type="GO" id="GO:0030409">
    <property type="term" value="F:glutamate formimidoyltransferase activity"/>
    <property type="evidence" value="ECO:0007669"/>
    <property type="project" value="UniProtKB-EC"/>
</dbReference>
<evidence type="ECO:0000313" key="6">
    <source>
        <dbReference type="Proteomes" id="UP000017836"/>
    </source>
</evidence>
<dbReference type="InterPro" id="IPR012886">
    <property type="entry name" value="Formiminotransferase_N"/>
</dbReference>
<feature type="domain" description="Formiminotransferase C-terminal subdomain" evidence="3">
    <location>
        <begin position="197"/>
        <end position="291"/>
    </location>
</feature>
<evidence type="ECO:0000259" key="3">
    <source>
        <dbReference type="SMART" id="SM01221"/>
    </source>
</evidence>
<name>W1P8X9_AMBTC</name>
<gene>
    <name evidence="5" type="ORF">AMTR_s00003p00265230</name>
</gene>
<evidence type="ECO:0000256" key="2">
    <source>
        <dbReference type="ARBA" id="ARBA00022679"/>
    </source>
</evidence>
<dbReference type="InterPro" id="IPR037064">
    <property type="entry name" value="Formiminotransferase_N_sf"/>
</dbReference>
<dbReference type="InterPro" id="IPR022384">
    <property type="entry name" value="FormiminoTrfase_cat_dom_sf"/>
</dbReference>
<organism evidence="5 6">
    <name type="scientific">Amborella trichopoda</name>
    <dbReference type="NCBI Taxonomy" id="13333"/>
    <lineage>
        <taxon>Eukaryota</taxon>
        <taxon>Viridiplantae</taxon>
        <taxon>Streptophyta</taxon>
        <taxon>Embryophyta</taxon>
        <taxon>Tracheophyta</taxon>
        <taxon>Spermatophyta</taxon>
        <taxon>Magnoliopsida</taxon>
        <taxon>Amborellales</taxon>
        <taxon>Amborellaceae</taxon>
        <taxon>Amborella</taxon>
    </lineage>
</organism>
<dbReference type="Gene3D" id="3.30.990.10">
    <property type="entry name" value="Formiminotransferase, N-terminal subdomain"/>
    <property type="match status" value="1"/>
</dbReference>
<proteinExistence type="predicted"/>
<dbReference type="KEGG" id="atr:18431585"/>
<evidence type="ECO:0000256" key="1">
    <source>
        <dbReference type="ARBA" id="ARBA00012252"/>
    </source>
</evidence>
<dbReference type="InterPro" id="IPR013802">
    <property type="entry name" value="Formiminotransferase_C"/>
</dbReference>
<dbReference type="PANTHER" id="PTHR12234:SF1">
    <property type="entry name" value="FORMIMINOTRANSFERASE N-TERMINAL SUBDOMAIN-CONTAINING PROTEIN"/>
    <property type="match status" value="1"/>
</dbReference>
<dbReference type="OrthoDB" id="48036at2759"/>
<feature type="domain" description="Formiminotransferase N-terminal subdomain" evidence="4">
    <location>
        <begin position="6"/>
        <end position="197"/>
    </location>
</feature>
<dbReference type="SUPFAM" id="SSF55116">
    <property type="entry name" value="Formiminotransferase domain of formiminotransferase-cyclodeaminase"/>
    <property type="match status" value="1"/>
</dbReference>
<dbReference type="Proteomes" id="UP000017836">
    <property type="component" value="Unassembled WGS sequence"/>
</dbReference>
<dbReference type="PANTHER" id="PTHR12234">
    <property type="entry name" value="FORMIMINOTRANSFERASE-CYCLODEAMINASE"/>
    <property type="match status" value="1"/>
</dbReference>
<reference evidence="6" key="1">
    <citation type="journal article" date="2013" name="Science">
        <title>The Amborella genome and the evolution of flowering plants.</title>
        <authorList>
            <consortium name="Amborella Genome Project"/>
        </authorList>
    </citation>
    <scope>NUCLEOTIDE SEQUENCE [LARGE SCALE GENOMIC DNA]</scope>
</reference>
<dbReference type="Gramene" id="ERN03445">
    <property type="protein sequence ID" value="ERN03445"/>
    <property type="gene ID" value="AMTR_s00003p00265230"/>
</dbReference>
<dbReference type="Pfam" id="PF07837">
    <property type="entry name" value="FTCD_N"/>
    <property type="match status" value="1"/>
</dbReference>
<dbReference type="OMA" id="TAPHREN"/>
<protein>
    <recommendedName>
        <fullName evidence="1">glutamate formimidoyltransferase</fullName>
        <ecNumber evidence="1">2.1.2.5</ecNumber>
    </recommendedName>
</protein>
<dbReference type="STRING" id="13333.W1P8X9"/>
<keyword evidence="2" id="KW-0808">Transferase</keyword>
<dbReference type="SMART" id="SM01221">
    <property type="entry name" value="FTCD"/>
    <property type="match status" value="1"/>
</dbReference>
<sequence length="296" mass="32255">MMRQSLLACCKLYISESRNASALDSIERAAKPFHPQAAIVNKFQDLPYNRVGYTLVGQISALGALHRAALAMVEAAFRVINLESHTGSHPRLGVVDHICFHPLAEASLEDATRLARSAANELGNKLQVPTYLYGAAHQGARTLDSIRRELGYFHPNFPQDPNHWTGPLISMASLPEPDAGPKFASQAKGVVIVGASPWVANYNVPIFTENIKICRKIARRVSGRGGGLAGVQAMALAHGEGIMEIACNLLETSVGAEEVQRRVESLGGEEGLVVKKGYFTDFDEEKAVEKYWQLLH</sequence>
<dbReference type="Gene3D" id="3.30.70.670">
    <property type="entry name" value="Formiminotransferase, C-terminal subdomain"/>
    <property type="match status" value="1"/>
</dbReference>
<keyword evidence="6" id="KW-1185">Reference proteome</keyword>
<dbReference type="EMBL" id="KI394358">
    <property type="protein sequence ID" value="ERN03445.1"/>
    <property type="molecule type" value="Genomic_DNA"/>
</dbReference>
<dbReference type="eggNOG" id="ENOG502QS19">
    <property type="taxonomic scope" value="Eukaryota"/>
</dbReference>
<dbReference type="HOGENOM" id="CLU_052578_0_0_1"/>
<dbReference type="AlphaFoldDB" id="W1P8X9"/>
<evidence type="ECO:0000313" key="5">
    <source>
        <dbReference type="EMBL" id="ERN03445.1"/>
    </source>
</evidence>
<dbReference type="InterPro" id="IPR051623">
    <property type="entry name" value="FTCD"/>
</dbReference>
<dbReference type="SMART" id="SM01222">
    <property type="entry name" value="FTCD_N"/>
    <property type="match status" value="1"/>
</dbReference>
<accession>W1P8X9</accession>
<dbReference type="EC" id="2.1.2.5" evidence="1"/>
<evidence type="ECO:0000259" key="4">
    <source>
        <dbReference type="SMART" id="SM01222"/>
    </source>
</evidence>
<dbReference type="InterPro" id="IPR037070">
    <property type="entry name" value="Formiminotransferase_C_sf"/>
</dbReference>
<dbReference type="GO" id="GO:0005542">
    <property type="term" value="F:folic acid binding"/>
    <property type="evidence" value="ECO:0007669"/>
    <property type="project" value="InterPro"/>
</dbReference>